<reference evidence="1 2" key="1">
    <citation type="submission" date="2018-06" db="EMBL/GenBank/DDBJ databases">
        <title>Genomic Encyclopedia of Archaeal and Bacterial Type Strains, Phase II (KMG-II): from individual species to whole genera.</title>
        <authorList>
            <person name="Goeker M."/>
        </authorList>
    </citation>
    <scope>NUCLEOTIDE SEQUENCE [LARGE SCALE GENOMIC DNA]</scope>
    <source>
        <strain evidence="1 2">T4</strain>
    </source>
</reference>
<protein>
    <recommendedName>
        <fullName evidence="3">6-bladed beta-propeller protein</fullName>
    </recommendedName>
</protein>
<sequence length="376" mass="44390">MKNINFFISLFLLACSCKNKVDEINSQQISIAFDSLKVEKLTSIHENSSQEGDIYFQDTNFFFVDKRFGYLYLYDKEGNYLKTLFGQGESPEELNTAYIDGYAMDHKGNHIFLGSSFDLHIHRPDLTREKTTILDWKGKKNVNEVRENALDNIDQFALYTLDYLNLNMIADSKGNLFIPIYSENEKFNAFTGEKYYKEGKILAKYNFKSNKVEKLLGQRSDEYLKYNYIPHHAWFSYDLDSFDHFFINHEIDPKIYYYDNDFDLITTFGTPGKSMDLEYKEINQFDLKLFREYYTNDRPKRGYYHSLKCLNGLVFRSYTKNESSLTHGLQIYKDFILIADVEVPKGLKVRGYIPPYYYGSVYDEGSDKVEVYRFKL</sequence>
<dbReference type="SUPFAM" id="SSF63829">
    <property type="entry name" value="Calcium-dependent phosphotriesterase"/>
    <property type="match status" value="1"/>
</dbReference>
<evidence type="ECO:0000313" key="1">
    <source>
        <dbReference type="EMBL" id="PZV83603.1"/>
    </source>
</evidence>
<gene>
    <name evidence="1" type="ORF">CLV31_106220</name>
</gene>
<dbReference type="RefSeq" id="WP_111392837.1">
    <property type="nucleotide sequence ID" value="NZ_QKTX01000006.1"/>
</dbReference>
<organism evidence="1 2">
    <name type="scientific">Algoriphagus aquaeductus</name>
    <dbReference type="NCBI Taxonomy" id="475299"/>
    <lineage>
        <taxon>Bacteria</taxon>
        <taxon>Pseudomonadati</taxon>
        <taxon>Bacteroidota</taxon>
        <taxon>Cytophagia</taxon>
        <taxon>Cytophagales</taxon>
        <taxon>Cyclobacteriaceae</taxon>
        <taxon>Algoriphagus</taxon>
    </lineage>
</organism>
<dbReference type="Proteomes" id="UP000248917">
    <property type="component" value="Unassembled WGS sequence"/>
</dbReference>
<keyword evidence="2" id="KW-1185">Reference proteome</keyword>
<dbReference type="OrthoDB" id="1007219at2"/>
<accession>A0A326RSQ3</accession>
<evidence type="ECO:0008006" key="3">
    <source>
        <dbReference type="Google" id="ProtNLM"/>
    </source>
</evidence>
<proteinExistence type="predicted"/>
<evidence type="ECO:0000313" key="2">
    <source>
        <dbReference type="Proteomes" id="UP000248917"/>
    </source>
</evidence>
<comment type="caution">
    <text evidence="1">The sequence shown here is derived from an EMBL/GenBank/DDBJ whole genome shotgun (WGS) entry which is preliminary data.</text>
</comment>
<dbReference type="PROSITE" id="PS51257">
    <property type="entry name" value="PROKAR_LIPOPROTEIN"/>
    <property type="match status" value="1"/>
</dbReference>
<name>A0A326RSQ3_9BACT</name>
<dbReference type="EMBL" id="QKTX01000006">
    <property type="protein sequence ID" value="PZV83603.1"/>
    <property type="molecule type" value="Genomic_DNA"/>
</dbReference>
<dbReference type="AlphaFoldDB" id="A0A326RSQ3"/>